<protein>
    <submittedName>
        <fullName evidence="2">Cypemycin methyltransferase</fullName>
        <ecNumber evidence="2">2.1.1.-</ecNumber>
    </submittedName>
</protein>
<reference evidence="2 3" key="1">
    <citation type="submission" date="2017-03" db="EMBL/GenBank/DDBJ databases">
        <title>Genome sequence of Clostridium hungatei DSM 14427.</title>
        <authorList>
            <person name="Poehlein A."/>
            <person name="Daniel R."/>
        </authorList>
    </citation>
    <scope>NUCLEOTIDE SEQUENCE [LARGE SCALE GENOMIC DNA]</scope>
    <source>
        <strain evidence="2 3">DSM 14427</strain>
    </source>
</reference>
<dbReference type="InterPro" id="IPR041698">
    <property type="entry name" value="Methyltransf_25"/>
</dbReference>
<organism evidence="2 3">
    <name type="scientific">Ruminiclostridium hungatei</name>
    <name type="common">Clostridium hungatei</name>
    <dbReference type="NCBI Taxonomy" id="48256"/>
    <lineage>
        <taxon>Bacteria</taxon>
        <taxon>Bacillati</taxon>
        <taxon>Bacillota</taxon>
        <taxon>Clostridia</taxon>
        <taxon>Eubacteriales</taxon>
        <taxon>Oscillospiraceae</taxon>
        <taxon>Ruminiclostridium</taxon>
    </lineage>
</organism>
<evidence type="ECO:0000313" key="3">
    <source>
        <dbReference type="Proteomes" id="UP000191554"/>
    </source>
</evidence>
<feature type="domain" description="Methyltransferase" evidence="1">
    <location>
        <begin position="46"/>
        <end position="145"/>
    </location>
</feature>
<gene>
    <name evidence="2" type="primary">cypM_1</name>
    <name evidence="2" type="ORF">CLHUN_10300</name>
</gene>
<dbReference type="CDD" id="cd02440">
    <property type="entry name" value="AdoMet_MTases"/>
    <property type="match status" value="1"/>
</dbReference>
<name>A0A1V4SMW0_RUMHU</name>
<keyword evidence="3" id="KW-1185">Reference proteome</keyword>
<dbReference type="EC" id="2.1.1.-" evidence="2"/>
<dbReference type="Proteomes" id="UP000191554">
    <property type="component" value="Unassembled WGS sequence"/>
</dbReference>
<dbReference type="GO" id="GO:0032259">
    <property type="term" value="P:methylation"/>
    <property type="evidence" value="ECO:0007669"/>
    <property type="project" value="UniProtKB-KW"/>
</dbReference>
<dbReference type="InterPro" id="IPR029063">
    <property type="entry name" value="SAM-dependent_MTases_sf"/>
</dbReference>
<evidence type="ECO:0000313" key="2">
    <source>
        <dbReference type="EMBL" id="OPX45143.1"/>
    </source>
</evidence>
<keyword evidence="2" id="KW-0808">Transferase</keyword>
<dbReference type="Gene3D" id="3.40.50.150">
    <property type="entry name" value="Vaccinia Virus protein VP39"/>
    <property type="match status" value="1"/>
</dbReference>
<dbReference type="RefSeq" id="WP_080063485.1">
    <property type="nucleotide sequence ID" value="NZ_MZGX01000005.1"/>
</dbReference>
<dbReference type="GO" id="GO:0008168">
    <property type="term" value="F:methyltransferase activity"/>
    <property type="evidence" value="ECO:0007669"/>
    <property type="project" value="UniProtKB-KW"/>
</dbReference>
<dbReference type="OrthoDB" id="9810615at2"/>
<dbReference type="AlphaFoldDB" id="A0A1V4SMW0"/>
<dbReference type="STRING" id="48256.CLHUN_10300"/>
<evidence type="ECO:0000259" key="1">
    <source>
        <dbReference type="Pfam" id="PF13649"/>
    </source>
</evidence>
<dbReference type="EMBL" id="MZGX01000005">
    <property type="protein sequence ID" value="OPX45143.1"/>
    <property type="molecule type" value="Genomic_DNA"/>
</dbReference>
<dbReference type="Pfam" id="PF13649">
    <property type="entry name" value="Methyltransf_25"/>
    <property type="match status" value="1"/>
</dbReference>
<keyword evidence="2" id="KW-0489">Methyltransferase</keyword>
<sequence>MKKIDYDSFLARIYDDSPSFGKVKINNLERMNAFYMEGAKLCEGPVLEFGTATGMLTIQLAREGYKVHSVDISPYMHEVVREKIEKEEKHVSDNITLILGDALEYRHSELYNMIAIPDGLFLAIADQEQQLTLLHNCNRNLNKGGRLYLDIFQPMEKIIYDRKLSECTRFRTKNGELYLMTTNYTVDPYPQIQYCNFVYAKMNKGKAIEEFKVNIVYRYVYHSELELMLKHCGFKVIEIDTAYIDNRGFAVIAEKI</sequence>
<dbReference type="SUPFAM" id="SSF53335">
    <property type="entry name" value="S-adenosyl-L-methionine-dependent methyltransferases"/>
    <property type="match status" value="1"/>
</dbReference>
<proteinExistence type="predicted"/>
<accession>A0A1V4SMW0</accession>
<comment type="caution">
    <text evidence="2">The sequence shown here is derived from an EMBL/GenBank/DDBJ whole genome shotgun (WGS) entry which is preliminary data.</text>
</comment>